<dbReference type="Pfam" id="PF10236">
    <property type="entry name" value="DAP3"/>
    <property type="match status" value="1"/>
</dbReference>
<comment type="subcellular location">
    <subcellularLocation>
        <location evidence="1">Mitochondrion</location>
    </subcellularLocation>
</comment>
<sequence>MLRTGRIVQSATAARVPPHTNKGCVRMLTTSPTPAKQVVKTDRMRSTAFTRKDLVEKRVRSGTATSVNMANANPIYYEKLPKLHVETLNSRTAISEHAGKIMQIDGSFLQGIGKEHYPGYLGNDFKLFGVPALLYRKFTQDLVDQFNAYKEQGPKRASVLDGKNGIGKSAELMKLASVAASSGCIVIYAHSTVPWVNSSRPYAPQSHNDQFMQLEITSGLLRSIEAVSKDALKKVPLGKALVIGKRNLSEQHTLADLVSFGIHTPALAHDVLEHFLDLVSTQTKVPVLMAIDEVNTFWCSTLYRDQQDQILPANRLRLIRSLLPFFEGEKTLAKGWVLGATSYINPRFMPKELNKKLNPPPTAPLANPELANNPKILASQPSLPFDTIKISGLTAVEAWVLMHFYHRMNVVSTPVTEALVAKKWMVSSGNPRQLFAGVTTFI</sequence>
<dbReference type="PANTHER" id="PTHR12810">
    <property type="entry name" value="MITOCHONDRIAL 28S RIBOSOMAL PROTEIN S29"/>
    <property type="match status" value="1"/>
</dbReference>
<keyword evidence="4" id="KW-0689">Ribosomal protein</keyword>
<evidence type="ECO:0000256" key="2">
    <source>
        <dbReference type="ARBA" id="ARBA00009863"/>
    </source>
</evidence>
<proteinExistence type="inferred from homology"/>
<evidence type="ECO:0000256" key="4">
    <source>
        <dbReference type="ARBA" id="ARBA00022980"/>
    </source>
</evidence>
<dbReference type="GO" id="GO:0005763">
    <property type="term" value="C:mitochondrial small ribosomal subunit"/>
    <property type="evidence" value="ECO:0007669"/>
    <property type="project" value="TreeGrafter"/>
</dbReference>
<comment type="similarity">
    <text evidence="2">Belongs to the mitochondrion-specific ribosomal protein mS29 family.</text>
</comment>
<dbReference type="Proteomes" id="UP001139887">
    <property type="component" value="Unassembled WGS sequence"/>
</dbReference>
<reference evidence="8" key="1">
    <citation type="submission" date="2022-07" db="EMBL/GenBank/DDBJ databases">
        <title>Phylogenomic reconstructions and comparative analyses of Kickxellomycotina fungi.</title>
        <authorList>
            <person name="Reynolds N.K."/>
            <person name="Stajich J.E."/>
            <person name="Barry K."/>
            <person name="Grigoriev I.V."/>
            <person name="Crous P."/>
            <person name="Smith M.E."/>
        </authorList>
    </citation>
    <scope>NUCLEOTIDE SEQUENCE</scope>
    <source>
        <strain evidence="8">NRRL 1566</strain>
    </source>
</reference>
<keyword evidence="9" id="KW-1185">Reference proteome</keyword>
<name>A0A9W8I7Z0_9FUNG</name>
<comment type="caution">
    <text evidence="8">The sequence shown here is derived from an EMBL/GenBank/DDBJ whole genome shotgun (WGS) entry which is preliminary data.</text>
</comment>
<dbReference type="PANTHER" id="PTHR12810:SF0">
    <property type="entry name" value="SMALL RIBOSOMAL SUBUNIT PROTEIN MS29"/>
    <property type="match status" value="1"/>
</dbReference>
<protein>
    <recommendedName>
        <fullName evidence="7">Small ribosomal subunit protein mS29</fullName>
    </recommendedName>
</protein>
<keyword evidence="5" id="KW-0496">Mitochondrion</keyword>
<keyword evidence="6" id="KW-0687">Ribonucleoprotein</keyword>
<evidence type="ECO:0000256" key="6">
    <source>
        <dbReference type="ARBA" id="ARBA00023274"/>
    </source>
</evidence>
<gene>
    <name evidence="8" type="ORF">IWW36_003342</name>
</gene>
<evidence type="ECO:0000256" key="7">
    <source>
        <dbReference type="ARBA" id="ARBA00035140"/>
    </source>
</evidence>
<organism evidence="8 9">
    <name type="scientific">Coemansia brasiliensis</name>
    <dbReference type="NCBI Taxonomy" id="2650707"/>
    <lineage>
        <taxon>Eukaryota</taxon>
        <taxon>Fungi</taxon>
        <taxon>Fungi incertae sedis</taxon>
        <taxon>Zoopagomycota</taxon>
        <taxon>Kickxellomycotina</taxon>
        <taxon>Kickxellomycetes</taxon>
        <taxon>Kickxellales</taxon>
        <taxon>Kickxellaceae</taxon>
        <taxon>Coemansia</taxon>
    </lineage>
</organism>
<keyword evidence="3" id="KW-0809">Transit peptide</keyword>
<dbReference type="AlphaFoldDB" id="A0A9W8I7Z0"/>
<dbReference type="OrthoDB" id="274828at2759"/>
<accession>A0A9W8I7Z0</accession>
<dbReference type="GO" id="GO:0003735">
    <property type="term" value="F:structural constituent of ribosome"/>
    <property type="evidence" value="ECO:0007669"/>
    <property type="project" value="TreeGrafter"/>
</dbReference>
<dbReference type="EMBL" id="JANBUW010000177">
    <property type="protein sequence ID" value="KAJ2848361.1"/>
    <property type="molecule type" value="Genomic_DNA"/>
</dbReference>
<dbReference type="InterPro" id="IPR019368">
    <property type="entry name" value="Ribosomal_mS29"/>
</dbReference>
<evidence type="ECO:0000256" key="3">
    <source>
        <dbReference type="ARBA" id="ARBA00022946"/>
    </source>
</evidence>
<evidence type="ECO:0000256" key="1">
    <source>
        <dbReference type="ARBA" id="ARBA00004173"/>
    </source>
</evidence>
<evidence type="ECO:0000256" key="5">
    <source>
        <dbReference type="ARBA" id="ARBA00023128"/>
    </source>
</evidence>
<evidence type="ECO:0000313" key="8">
    <source>
        <dbReference type="EMBL" id="KAJ2848361.1"/>
    </source>
</evidence>
<evidence type="ECO:0000313" key="9">
    <source>
        <dbReference type="Proteomes" id="UP001139887"/>
    </source>
</evidence>